<dbReference type="Proteomes" id="UP000324222">
    <property type="component" value="Unassembled WGS sequence"/>
</dbReference>
<name>A0A5B7HCF5_PORTR</name>
<dbReference type="EMBL" id="VSRR010030290">
    <property type="protein sequence ID" value="MPC69970.1"/>
    <property type="molecule type" value="Genomic_DNA"/>
</dbReference>
<keyword evidence="2" id="KW-1185">Reference proteome</keyword>
<dbReference type="AlphaFoldDB" id="A0A5B7HCF5"/>
<gene>
    <name evidence="1" type="ORF">E2C01_064203</name>
</gene>
<protein>
    <submittedName>
        <fullName evidence="1">Uncharacterized protein</fullName>
    </submittedName>
</protein>
<sequence>MLSILEAFTRTCCCRGGPMAGCPSLSLLKAENKHIKPKQNNLTVPQLVLTPLQKSMGKE</sequence>
<comment type="caution">
    <text evidence="1">The sequence shown here is derived from an EMBL/GenBank/DDBJ whole genome shotgun (WGS) entry which is preliminary data.</text>
</comment>
<reference evidence="1 2" key="1">
    <citation type="submission" date="2019-05" db="EMBL/GenBank/DDBJ databases">
        <title>Another draft genome of Portunus trituberculatus and its Hox gene families provides insights of decapod evolution.</title>
        <authorList>
            <person name="Jeong J.-H."/>
            <person name="Song I."/>
            <person name="Kim S."/>
            <person name="Choi T."/>
            <person name="Kim D."/>
            <person name="Ryu S."/>
            <person name="Kim W."/>
        </authorList>
    </citation>
    <scope>NUCLEOTIDE SEQUENCE [LARGE SCALE GENOMIC DNA]</scope>
    <source>
        <tissue evidence="1">Muscle</tissue>
    </source>
</reference>
<evidence type="ECO:0000313" key="2">
    <source>
        <dbReference type="Proteomes" id="UP000324222"/>
    </source>
</evidence>
<evidence type="ECO:0000313" key="1">
    <source>
        <dbReference type="EMBL" id="MPC69970.1"/>
    </source>
</evidence>
<accession>A0A5B7HCF5</accession>
<organism evidence="1 2">
    <name type="scientific">Portunus trituberculatus</name>
    <name type="common">Swimming crab</name>
    <name type="synonym">Neptunus trituberculatus</name>
    <dbReference type="NCBI Taxonomy" id="210409"/>
    <lineage>
        <taxon>Eukaryota</taxon>
        <taxon>Metazoa</taxon>
        <taxon>Ecdysozoa</taxon>
        <taxon>Arthropoda</taxon>
        <taxon>Crustacea</taxon>
        <taxon>Multicrustacea</taxon>
        <taxon>Malacostraca</taxon>
        <taxon>Eumalacostraca</taxon>
        <taxon>Eucarida</taxon>
        <taxon>Decapoda</taxon>
        <taxon>Pleocyemata</taxon>
        <taxon>Brachyura</taxon>
        <taxon>Eubrachyura</taxon>
        <taxon>Portunoidea</taxon>
        <taxon>Portunidae</taxon>
        <taxon>Portuninae</taxon>
        <taxon>Portunus</taxon>
    </lineage>
</organism>
<proteinExistence type="predicted"/>